<organism evidence="1 2">
    <name type="scientific">Angomonas deanei</name>
    <dbReference type="NCBI Taxonomy" id="59799"/>
    <lineage>
        <taxon>Eukaryota</taxon>
        <taxon>Discoba</taxon>
        <taxon>Euglenozoa</taxon>
        <taxon>Kinetoplastea</taxon>
        <taxon>Metakinetoplastina</taxon>
        <taxon>Trypanosomatida</taxon>
        <taxon>Trypanosomatidae</taxon>
        <taxon>Strigomonadinae</taxon>
        <taxon>Angomonas</taxon>
    </lineage>
</organism>
<gene>
    <name evidence="1" type="ORF">ADEAN_000193200</name>
</gene>
<dbReference type="SUPFAM" id="SSF53067">
    <property type="entry name" value="Actin-like ATPase domain"/>
    <property type="match status" value="1"/>
</dbReference>
<dbReference type="Gene3D" id="3.30.420.40">
    <property type="match status" value="1"/>
</dbReference>
<evidence type="ECO:0000313" key="2">
    <source>
        <dbReference type="Proteomes" id="UP000515908"/>
    </source>
</evidence>
<dbReference type="EMBL" id="LR877147">
    <property type="protein sequence ID" value="CAD2214485.1"/>
    <property type="molecule type" value="Genomic_DNA"/>
</dbReference>
<dbReference type="PANTHER" id="PTHR47450">
    <property type="entry name" value="GLUCOKINASE"/>
    <property type="match status" value="1"/>
</dbReference>
<keyword evidence="2" id="KW-1185">Reference proteome</keyword>
<evidence type="ECO:0008006" key="3">
    <source>
        <dbReference type="Google" id="ProtNLM"/>
    </source>
</evidence>
<protein>
    <recommendedName>
        <fullName evidence="3">Glucokinase</fullName>
    </recommendedName>
</protein>
<evidence type="ECO:0000313" key="1">
    <source>
        <dbReference type="EMBL" id="CAD2214485.1"/>
    </source>
</evidence>
<sequence>MSFLSEVDLPQLATIVNSKDWSQKPLYFVGDVGGTYARLGFGMASSDAQSLKGLKVTYVRFHMRKKEINQVKDFFDEIINALLSHEADSVDPPQRPAAATYLVNQVNDRKGLSVQRTLAALQGNPVLRRVVCGVLAVPGPVHHNGTMGGPFNQLKGTARVDEFPTFLFPVGRGILLNDIESAAYGLTTISRANLFSEYMEVLWEGRQWQEIMGDKSTLGTTIGKGNCLVMCPGSGLGSAYICYKASTDSYDILSTEVGSMTVPDGIQDRDYLDGLALYLGLTAHSDTNDDKNAVDKTTRTVRLNCEQLTTGSALEYNYYRILMRKSSTLQRKKIRHSPLKAAEIAALAEKGDEDALQAMTQLFDNLMKVCAECNLFLQPFSVALIGNNIIKNRFFFQLPAVRANLYNALLQHPMEQRHPGWMQQSTFMRQVKDINMNLVGCVGVALREQKLASKAKL</sequence>
<dbReference type="Proteomes" id="UP000515908">
    <property type="component" value="Chromosome 03"/>
</dbReference>
<proteinExistence type="predicted"/>
<dbReference type="AlphaFoldDB" id="A0A7G2C4R0"/>
<dbReference type="Gene3D" id="3.40.367.20">
    <property type="match status" value="1"/>
</dbReference>
<reference evidence="1 2" key="1">
    <citation type="submission" date="2020-08" db="EMBL/GenBank/DDBJ databases">
        <authorList>
            <person name="Newling K."/>
            <person name="Davey J."/>
            <person name="Forrester S."/>
        </authorList>
    </citation>
    <scope>NUCLEOTIDE SEQUENCE [LARGE SCALE GENOMIC DNA]</scope>
    <source>
        <strain evidence="2">Crithidia deanei Carvalho (ATCC PRA-265)</strain>
    </source>
</reference>
<dbReference type="InterPro" id="IPR043129">
    <property type="entry name" value="ATPase_NBD"/>
</dbReference>
<dbReference type="PANTHER" id="PTHR47450:SF1">
    <property type="entry name" value="GLUCOKINASE"/>
    <property type="match status" value="1"/>
</dbReference>
<dbReference type="VEuPathDB" id="TriTrypDB:ADEAN_000193200"/>
<name>A0A7G2C4R0_9TRYP</name>
<accession>A0A7G2C4R0</accession>